<evidence type="ECO:0000256" key="9">
    <source>
        <dbReference type="ARBA" id="ARBA00023237"/>
    </source>
</evidence>
<keyword evidence="10 15" id="KW-0449">Lipoprotein</keyword>
<dbReference type="PATRIC" id="fig|1806891.3.peg.176"/>
<dbReference type="Pfam" id="PF03503">
    <property type="entry name" value="Chlam_OMP3"/>
    <property type="match status" value="1"/>
</dbReference>
<dbReference type="PRINTS" id="PR01335">
    <property type="entry name" value="CHLAMIDIAOM3"/>
</dbReference>
<dbReference type="EMBL" id="CP014639">
    <property type="protein sequence ID" value="ANH78353.1"/>
    <property type="molecule type" value="Genomic_DNA"/>
</dbReference>
<evidence type="ECO:0000256" key="10">
    <source>
        <dbReference type="ARBA" id="ARBA00023288"/>
    </source>
</evidence>
<keyword evidence="9" id="KW-0998">Cell outer membrane</keyword>
<keyword evidence="16" id="KW-1185">Reference proteome</keyword>
<evidence type="ECO:0000256" key="11">
    <source>
        <dbReference type="ARBA" id="ARBA00025352"/>
    </source>
</evidence>
<evidence type="ECO:0000256" key="14">
    <source>
        <dbReference type="SAM" id="SignalP"/>
    </source>
</evidence>
<evidence type="ECO:0000256" key="7">
    <source>
        <dbReference type="ARBA" id="ARBA00023139"/>
    </source>
</evidence>
<evidence type="ECO:0000313" key="16">
    <source>
        <dbReference type="Proteomes" id="UP000078162"/>
    </source>
</evidence>
<protein>
    <recommendedName>
        <fullName evidence="3">Small cysteine-rich outer membrane protein OmcA</fullName>
    </recommendedName>
    <alternativeName>
        <fullName evidence="12">9 kDa cysteine-rich lipoprotein</fullName>
    </alternativeName>
</protein>
<dbReference type="STRING" id="1806891.Cs308_0182"/>
<dbReference type="KEGG" id="csaz:Cs308_0182"/>
<dbReference type="InterPro" id="IPR003517">
    <property type="entry name" value="Cys-rich_OMP3_Chlamydia"/>
</dbReference>
<dbReference type="PROSITE" id="PS51257">
    <property type="entry name" value="PROKAR_LIPOPROTEIN"/>
    <property type="match status" value="1"/>
</dbReference>
<feature type="chain" id="PRO_5008389541" description="Small cysteine-rich outer membrane protein OmcA" evidence="14">
    <location>
        <begin position="19"/>
        <end position="93"/>
    </location>
</feature>
<dbReference type="Proteomes" id="UP000078162">
    <property type="component" value="Chromosome"/>
</dbReference>
<dbReference type="OrthoDB" id="18978at2"/>
<accession>A0A1A9HW77</accession>
<evidence type="ECO:0000256" key="6">
    <source>
        <dbReference type="ARBA" id="ARBA00023136"/>
    </source>
</evidence>
<evidence type="ECO:0000313" key="15">
    <source>
        <dbReference type="EMBL" id="ANH78353.1"/>
    </source>
</evidence>
<gene>
    <name evidence="15" type="ORF">Cs308_0182</name>
</gene>
<comment type="function">
    <text evidence="11">In elementary bodies (EBs, the infectious stage, which is able to survive outside the host cell) provides the structural integrity of the outer envelope through disulfide cross-links with the large cysteine-rich periplasmic protein and the major outer membrane porin. It has been described in publications as the Sarkosyl-insoluble COMC (Chlamydia outer membrane complex), and serves as the functional equivalent of peptidoglycan.</text>
</comment>
<organism evidence="15 16">
    <name type="scientific">Candidatus Chlamydia sanziniae</name>
    <dbReference type="NCBI Taxonomy" id="1806891"/>
    <lineage>
        <taxon>Bacteria</taxon>
        <taxon>Pseudomonadati</taxon>
        <taxon>Chlamydiota</taxon>
        <taxon>Chlamydiia</taxon>
        <taxon>Chlamydiales</taxon>
        <taxon>Chlamydiaceae</taxon>
        <taxon>Chlamydia/Chlamydophila group</taxon>
        <taxon>Chlamydia</taxon>
    </lineage>
</organism>
<reference evidence="15 16" key="1">
    <citation type="submission" date="2016-03" db="EMBL/GenBank/DDBJ databases">
        <title>Culture-independent genomics supports pathogen discovery for uncultivable bacteria within the genus Chlamydia.</title>
        <authorList>
            <person name="Taylor-Brown A."/>
            <person name="Bachmann N.L."/>
            <person name="Borel N."/>
            <person name="Polkinghorne A."/>
        </authorList>
    </citation>
    <scope>NUCLEOTIDE SEQUENCE [LARGE SCALE GENOMIC DNA]</scope>
    <source>
        <strain evidence="15 16">2742-308</strain>
    </source>
</reference>
<evidence type="ECO:0000256" key="4">
    <source>
        <dbReference type="ARBA" id="ARBA00022729"/>
    </source>
</evidence>
<keyword evidence="6" id="KW-0472">Membrane</keyword>
<feature type="region of interest" description="Disordered" evidence="13">
    <location>
        <begin position="71"/>
        <end position="93"/>
    </location>
</feature>
<dbReference type="GO" id="GO:0008360">
    <property type="term" value="P:regulation of cell shape"/>
    <property type="evidence" value="ECO:0007669"/>
    <property type="project" value="UniProtKB-KW"/>
</dbReference>
<feature type="signal peptide" evidence="14">
    <location>
        <begin position="1"/>
        <end position="18"/>
    </location>
</feature>
<keyword evidence="5" id="KW-0133">Cell shape</keyword>
<keyword evidence="8" id="KW-1015">Disulfide bond</keyword>
<evidence type="ECO:0000256" key="12">
    <source>
        <dbReference type="ARBA" id="ARBA00031447"/>
    </source>
</evidence>
<comment type="subunit">
    <text evidence="2">Part of a disulfide cross-linked outer membrane complex (COMC) composed of the major outer membrane porin (MOMP), the small cysteine-rich protein (OmcA) and the large cysteine-rich periplasmic protein (OmcB).</text>
</comment>
<evidence type="ECO:0000256" key="13">
    <source>
        <dbReference type="SAM" id="MobiDB-lite"/>
    </source>
</evidence>
<comment type="subcellular location">
    <subcellularLocation>
        <location evidence="1">Cell outer membrane</location>
        <topology evidence="1">Lipid-anchor</topology>
    </subcellularLocation>
</comment>
<evidence type="ECO:0000256" key="8">
    <source>
        <dbReference type="ARBA" id="ARBA00023157"/>
    </source>
</evidence>
<evidence type="ECO:0000256" key="1">
    <source>
        <dbReference type="ARBA" id="ARBA00004459"/>
    </source>
</evidence>
<name>A0A1A9HW77_9CHLA</name>
<dbReference type="AlphaFoldDB" id="A0A1A9HW77"/>
<keyword evidence="4 14" id="KW-0732">Signal</keyword>
<evidence type="ECO:0000256" key="5">
    <source>
        <dbReference type="ARBA" id="ARBA00022960"/>
    </source>
</evidence>
<keyword evidence="7" id="KW-0564">Palmitate</keyword>
<evidence type="ECO:0000256" key="2">
    <source>
        <dbReference type="ARBA" id="ARBA00011136"/>
    </source>
</evidence>
<dbReference type="RefSeq" id="WP_066481460.1">
    <property type="nucleotide sequence ID" value="NZ_CP014639.1"/>
</dbReference>
<dbReference type="GO" id="GO:0009279">
    <property type="term" value="C:cell outer membrane"/>
    <property type="evidence" value="ECO:0007669"/>
    <property type="project" value="UniProtKB-SubCell"/>
</dbReference>
<evidence type="ECO:0000256" key="3">
    <source>
        <dbReference type="ARBA" id="ARBA00015126"/>
    </source>
</evidence>
<sequence>MKKAVLLAAIVGSVFSLSSCCRIVDCCFEDPCAPSSYNPCEALKKKDKSSGSSSACGSYLPSCSNPCSGENNQNPVQGPQAKGCTPSDGRCRQ</sequence>
<dbReference type="GO" id="GO:0005201">
    <property type="term" value="F:extracellular matrix structural constituent"/>
    <property type="evidence" value="ECO:0007669"/>
    <property type="project" value="InterPro"/>
</dbReference>
<proteinExistence type="predicted"/>